<evidence type="ECO:0000256" key="6">
    <source>
        <dbReference type="SAM" id="MobiDB-lite"/>
    </source>
</evidence>
<reference evidence="9" key="1">
    <citation type="submission" date="2025-08" db="UniProtKB">
        <authorList>
            <consortium name="RefSeq"/>
        </authorList>
    </citation>
    <scope>IDENTIFICATION</scope>
    <source>
        <tissue evidence="9">Blood</tissue>
    </source>
</reference>
<dbReference type="Pfam" id="PF04103">
    <property type="entry name" value="CD20"/>
    <property type="match status" value="1"/>
</dbReference>
<keyword evidence="5 7" id="KW-0472">Membrane</keyword>
<evidence type="ECO:0000256" key="2">
    <source>
        <dbReference type="ARBA" id="ARBA00009565"/>
    </source>
</evidence>
<evidence type="ECO:0000256" key="7">
    <source>
        <dbReference type="SAM" id="Phobius"/>
    </source>
</evidence>
<dbReference type="Proteomes" id="UP001652583">
    <property type="component" value="Chromosome D1"/>
</dbReference>
<feature type="transmembrane region" description="Helical" evidence="7">
    <location>
        <begin position="185"/>
        <end position="205"/>
    </location>
</feature>
<dbReference type="PANTHER" id="PTHR23320:SF72">
    <property type="entry name" value="MEMBRANE-SPANNING 4-DOMAINS SUBFAMILY A MEMBER 12"/>
    <property type="match status" value="1"/>
</dbReference>
<dbReference type="GeneID" id="106977897"/>
<gene>
    <name evidence="9" type="primary">MS4A12</name>
</gene>
<evidence type="ECO:0000256" key="5">
    <source>
        <dbReference type="ARBA" id="ARBA00023136"/>
    </source>
</evidence>
<keyword evidence="8" id="KW-1185">Reference proteome</keyword>
<dbReference type="InterPro" id="IPR030417">
    <property type="entry name" value="MS4A"/>
</dbReference>
<name>A0ABM3NGT7_ACIJB</name>
<evidence type="ECO:0000256" key="4">
    <source>
        <dbReference type="ARBA" id="ARBA00022989"/>
    </source>
</evidence>
<comment type="subcellular location">
    <subcellularLocation>
        <location evidence="1">Membrane</location>
        <topology evidence="1">Multi-pass membrane protein</topology>
    </subcellularLocation>
</comment>
<dbReference type="RefSeq" id="XP_053058636.1">
    <property type="nucleotide sequence ID" value="XM_053202661.1"/>
</dbReference>
<evidence type="ECO:0000256" key="3">
    <source>
        <dbReference type="ARBA" id="ARBA00022692"/>
    </source>
</evidence>
<keyword evidence="3 7" id="KW-0812">Transmembrane</keyword>
<accession>A0ABM3NGT7</accession>
<feature type="transmembrane region" description="Helical" evidence="7">
    <location>
        <begin position="86"/>
        <end position="110"/>
    </location>
</feature>
<comment type="similarity">
    <text evidence="2">Belongs to the MS4A family.</text>
</comment>
<feature type="compositionally biased region" description="Polar residues" evidence="6">
    <location>
        <begin position="1"/>
        <end position="26"/>
    </location>
</feature>
<feature type="region of interest" description="Disordered" evidence="6">
    <location>
        <begin position="1"/>
        <end position="48"/>
    </location>
</feature>
<dbReference type="PANTHER" id="PTHR23320">
    <property type="entry name" value="MEMBRANE-SPANNING 4-DOMAINS SUBFAMILY A MS4A -RELATED"/>
    <property type="match status" value="1"/>
</dbReference>
<feature type="transmembrane region" description="Helical" evidence="7">
    <location>
        <begin position="217"/>
        <end position="236"/>
    </location>
</feature>
<protein>
    <submittedName>
        <fullName evidence="9">Membrane-spanning 4-domains subfamily A member 12</fullName>
    </submittedName>
</protein>
<evidence type="ECO:0000313" key="9">
    <source>
        <dbReference type="RefSeq" id="XP_053058636.1"/>
    </source>
</evidence>
<evidence type="ECO:0000313" key="8">
    <source>
        <dbReference type="Proteomes" id="UP001652583"/>
    </source>
</evidence>
<evidence type="ECO:0000256" key="1">
    <source>
        <dbReference type="ARBA" id="ARBA00004141"/>
    </source>
</evidence>
<proteinExistence type="inferred from homology"/>
<sequence length="290" mass="30656">MSSQPTNQPQTYETTLSPYSPSNTMAPGSPPPLGFTHPTKQAQSAQPPFVGSPGIITKSQQGQGNIQMVKPATGAATTNFREEAKILGVSLLTMRILILHLQGLIVLISYIGGEKFAIQILTGLMHIGFRIILGLMDAIYGLVFAFLSFAFISGYAIRGGISFIATSALYILASKEFSPSLIRGSLGMKTVSAIFVSTGVTLLLLDVGMNGILSQDCWAILAGKGISALLIMFSVLEFCTNCTVAHSANEAITKTSRPVLVIPNVYATSTLAPESSSAPPRDDGHLAYAI</sequence>
<organism evidence="8 9">
    <name type="scientific">Acinonyx jubatus</name>
    <name type="common">Cheetah</name>
    <dbReference type="NCBI Taxonomy" id="32536"/>
    <lineage>
        <taxon>Eukaryota</taxon>
        <taxon>Metazoa</taxon>
        <taxon>Chordata</taxon>
        <taxon>Craniata</taxon>
        <taxon>Vertebrata</taxon>
        <taxon>Euteleostomi</taxon>
        <taxon>Mammalia</taxon>
        <taxon>Eutheria</taxon>
        <taxon>Laurasiatheria</taxon>
        <taxon>Carnivora</taxon>
        <taxon>Feliformia</taxon>
        <taxon>Felidae</taxon>
        <taxon>Felinae</taxon>
        <taxon>Acinonyx</taxon>
    </lineage>
</organism>
<feature type="transmembrane region" description="Helical" evidence="7">
    <location>
        <begin position="140"/>
        <end position="173"/>
    </location>
</feature>
<keyword evidence="4 7" id="KW-1133">Transmembrane helix</keyword>
<dbReference type="InterPro" id="IPR007237">
    <property type="entry name" value="CD20-like"/>
</dbReference>